<dbReference type="AlphaFoldDB" id="A0A0E9P5K6"/>
<evidence type="ECO:0000313" key="1">
    <source>
        <dbReference type="EMBL" id="JAG99561.1"/>
    </source>
</evidence>
<reference evidence="1" key="2">
    <citation type="journal article" date="2015" name="Fish Shellfish Immunol.">
        <title>Early steps in the European eel (Anguilla anguilla)-Vibrio vulnificus interaction in the gills: Role of the RtxA13 toxin.</title>
        <authorList>
            <person name="Callol A."/>
            <person name="Pajuelo D."/>
            <person name="Ebbesson L."/>
            <person name="Teles M."/>
            <person name="MacKenzie S."/>
            <person name="Amaro C."/>
        </authorList>
    </citation>
    <scope>NUCLEOTIDE SEQUENCE</scope>
</reference>
<reference evidence="1" key="1">
    <citation type="submission" date="2014-11" db="EMBL/GenBank/DDBJ databases">
        <authorList>
            <person name="Amaro Gonzalez C."/>
        </authorList>
    </citation>
    <scope>NUCLEOTIDE SEQUENCE</scope>
</reference>
<accession>A0A0E9P5K6</accession>
<protein>
    <submittedName>
        <fullName evidence="1">Uncharacterized protein</fullName>
    </submittedName>
</protein>
<proteinExistence type="predicted"/>
<dbReference type="EMBL" id="GBXM01109015">
    <property type="protein sequence ID" value="JAG99561.1"/>
    <property type="molecule type" value="Transcribed_RNA"/>
</dbReference>
<name>A0A0E9P5K6_ANGAN</name>
<sequence length="37" mass="4191">MLQFYPSKLCFCKPVIMDKNSNWMIHFPAGNSGLTNG</sequence>
<organism evidence="1">
    <name type="scientific">Anguilla anguilla</name>
    <name type="common">European freshwater eel</name>
    <name type="synonym">Muraena anguilla</name>
    <dbReference type="NCBI Taxonomy" id="7936"/>
    <lineage>
        <taxon>Eukaryota</taxon>
        <taxon>Metazoa</taxon>
        <taxon>Chordata</taxon>
        <taxon>Craniata</taxon>
        <taxon>Vertebrata</taxon>
        <taxon>Euteleostomi</taxon>
        <taxon>Actinopterygii</taxon>
        <taxon>Neopterygii</taxon>
        <taxon>Teleostei</taxon>
        <taxon>Anguilliformes</taxon>
        <taxon>Anguillidae</taxon>
        <taxon>Anguilla</taxon>
    </lineage>
</organism>